<reference evidence="4" key="3">
    <citation type="submission" date="2015-06" db="UniProtKB">
        <authorList>
            <consortium name="EnsemblProtists"/>
        </authorList>
    </citation>
    <scope>IDENTIFICATION</scope>
</reference>
<dbReference type="EnsemblProtists" id="EKX52089">
    <property type="protein sequence ID" value="EKX52089"/>
    <property type="gene ID" value="GUITHDRAFT_161299"/>
</dbReference>
<evidence type="ECO:0000256" key="1">
    <source>
        <dbReference type="ARBA" id="ARBA00008666"/>
    </source>
</evidence>
<feature type="compositionally biased region" description="Basic and acidic residues" evidence="2">
    <location>
        <begin position="384"/>
        <end position="406"/>
    </location>
</feature>
<protein>
    <submittedName>
        <fullName evidence="3 4">Uncharacterized protein</fullName>
    </submittedName>
</protein>
<feature type="region of interest" description="Disordered" evidence="2">
    <location>
        <begin position="338"/>
        <end position="406"/>
    </location>
</feature>
<dbReference type="AlphaFoldDB" id="L1JUT5"/>
<dbReference type="PANTHER" id="PTHR33560">
    <property type="entry name" value="PROTEIN FAM227B"/>
    <property type="match status" value="1"/>
</dbReference>
<comment type="similarity">
    <text evidence="1">Belongs to the FAM227 family.</text>
</comment>
<evidence type="ECO:0000256" key="2">
    <source>
        <dbReference type="SAM" id="MobiDB-lite"/>
    </source>
</evidence>
<dbReference type="Pfam" id="PF14922">
    <property type="entry name" value="FWWh"/>
    <property type="match status" value="1"/>
</dbReference>
<sequence>MMSRSFTLRSSLTSSSMRASRMNVRNRVDAALHDELKNVSASLPEAPTSKELLESFLDLPLLETMNRIQAQVGTLQKQMDRVESHVSAAMKPVMQESADDAGEESRAEPSSEQETFLTAVNVQGKESERKAQPAAINVKQEDVEVKNVHLLEYPGFRARAVELPGKLSANDLIKRLSDSCKFAKVSDQNIWEEVLASVEAQDSVKDLFWWFVGDKYHRGRQEEQDKMFARMARNFVRIFTKVPSSSKDVFFDKFHNVISKSVFVAFKVAFPLSEQEFDDNFLGEIARLYAYWSTGADIGPASYLSPNGEVMKTSSGMEEVKGVVGELKKEQEELEQITAEKKKGKHAPLSRKISGEGGRNTSRGRAEDRQPQQEIKIFGSAKSSEAKEKKERGGEGGEKGELGRGS</sequence>
<accession>L1JUT5</accession>
<keyword evidence="5" id="KW-1185">Reference proteome</keyword>
<proteinExistence type="inferred from homology"/>
<dbReference type="KEGG" id="gtt:GUITHDRAFT_161299"/>
<dbReference type="InterPro" id="IPR029417">
    <property type="entry name" value="FAM227"/>
</dbReference>
<organism evidence="3">
    <name type="scientific">Guillardia theta (strain CCMP2712)</name>
    <name type="common">Cryptophyte</name>
    <dbReference type="NCBI Taxonomy" id="905079"/>
    <lineage>
        <taxon>Eukaryota</taxon>
        <taxon>Cryptophyceae</taxon>
        <taxon>Pyrenomonadales</taxon>
        <taxon>Geminigeraceae</taxon>
        <taxon>Guillardia</taxon>
    </lineage>
</organism>
<dbReference type="GeneID" id="17309005"/>
<dbReference type="PANTHER" id="PTHR33560:SF1">
    <property type="entry name" value="PROTEIN FAM227A"/>
    <property type="match status" value="1"/>
</dbReference>
<reference evidence="5" key="2">
    <citation type="submission" date="2012-11" db="EMBL/GenBank/DDBJ databases">
        <authorList>
            <person name="Kuo A."/>
            <person name="Curtis B.A."/>
            <person name="Tanifuji G."/>
            <person name="Burki F."/>
            <person name="Gruber A."/>
            <person name="Irimia M."/>
            <person name="Maruyama S."/>
            <person name="Arias M.C."/>
            <person name="Ball S.G."/>
            <person name="Gile G.H."/>
            <person name="Hirakawa Y."/>
            <person name="Hopkins J.F."/>
            <person name="Rensing S.A."/>
            <person name="Schmutz J."/>
            <person name="Symeonidi A."/>
            <person name="Elias M."/>
            <person name="Eveleigh R.J."/>
            <person name="Herman E.K."/>
            <person name="Klute M.J."/>
            <person name="Nakayama T."/>
            <person name="Obornik M."/>
            <person name="Reyes-Prieto A."/>
            <person name="Armbrust E.V."/>
            <person name="Aves S.J."/>
            <person name="Beiko R.G."/>
            <person name="Coutinho P."/>
            <person name="Dacks J.B."/>
            <person name="Durnford D.G."/>
            <person name="Fast N.M."/>
            <person name="Green B.R."/>
            <person name="Grisdale C."/>
            <person name="Hempe F."/>
            <person name="Henrissat B."/>
            <person name="Hoppner M.P."/>
            <person name="Ishida K.-I."/>
            <person name="Kim E."/>
            <person name="Koreny L."/>
            <person name="Kroth P.G."/>
            <person name="Liu Y."/>
            <person name="Malik S.-B."/>
            <person name="Maier U.G."/>
            <person name="McRose D."/>
            <person name="Mock T."/>
            <person name="Neilson J.A."/>
            <person name="Onodera N.T."/>
            <person name="Poole A.M."/>
            <person name="Pritham E.J."/>
            <person name="Richards T.A."/>
            <person name="Rocap G."/>
            <person name="Roy S.W."/>
            <person name="Sarai C."/>
            <person name="Schaack S."/>
            <person name="Shirato S."/>
            <person name="Slamovits C.H."/>
            <person name="Spencer D.F."/>
            <person name="Suzuki S."/>
            <person name="Worden A.Z."/>
            <person name="Zauner S."/>
            <person name="Barry K."/>
            <person name="Bell C."/>
            <person name="Bharti A.K."/>
            <person name="Crow J.A."/>
            <person name="Grimwood J."/>
            <person name="Kramer R."/>
            <person name="Lindquist E."/>
            <person name="Lucas S."/>
            <person name="Salamov A."/>
            <person name="McFadden G.I."/>
            <person name="Lane C.E."/>
            <person name="Keeling P.J."/>
            <person name="Gray M.W."/>
            <person name="Grigoriev I.V."/>
            <person name="Archibald J.M."/>
        </authorList>
    </citation>
    <scope>NUCLEOTIDE SEQUENCE</scope>
    <source>
        <strain evidence="5">CCMP2712</strain>
    </source>
</reference>
<evidence type="ECO:0000313" key="3">
    <source>
        <dbReference type="EMBL" id="EKX52089.1"/>
    </source>
</evidence>
<dbReference type="EMBL" id="JH992973">
    <property type="protein sequence ID" value="EKX52089.1"/>
    <property type="molecule type" value="Genomic_DNA"/>
</dbReference>
<evidence type="ECO:0000313" key="4">
    <source>
        <dbReference type="EnsemblProtists" id="EKX52089"/>
    </source>
</evidence>
<gene>
    <name evidence="3" type="ORF">GUITHDRAFT_161299</name>
</gene>
<feature type="region of interest" description="Disordered" evidence="2">
    <location>
        <begin position="95"/>
        <end position="115"/>
    </location>
</feature>
<reference evidence="3 5" key="1">
    <citation type="journal article" date="2012" name="Nature">
        <title>Algal genomes reveal evolutionary mosaicism and the fate of nucleomorphs.</title>
        <authorList>
            <consortium name="DOE Joint Genome Institute"/>
            <person name="Curtis B.A."/>
            <person name="Tanifuji G."/>
            <person name="Burki F."/>
            <person name="Gruber A."/>
            <person name="Irimia M."/>
            <person name="Maruyama S."/>
            <person name="Arias M.C."/>
            <person name="Ball S.G."/>
            <person name="Gile G.H."/>
            <person name="Hirakawa Y."/>
            <person name="Hopkins J.F."/>
            <person name="Kuo A."/>
            <person name="Rensing S.A."/>
            <person name="Schmutz J."/>
            <person name="Symeonidi A."/>
            <person name="Elias M."/>
            <person name="Eveleigh R.J."/>
            <person name="Herman E.K."/>
            <person name="Klute M.J."/>
            <person name="Nakayama T."/>
            <person name="Obornik M."/>
            <person name="Reyes-Prieto A."/>
            <person name="Armbrust E.V."/>
            <person name="Aves S.J."/>
            <person name="Beiko R.G."/>
            <person name="Coutinho P."/>
            <person name="Dacks J.B."/>
            <person name="Durnford D.G."/>
            <person name="Fast N.M."/>
            <person name="Green B.R."/>
            <person name="Grisdale C.J."/>
            <person name="Hempel F."/>
            <person name="Henrissat B."/>
            <person name="Hoppner M.P."/>
            <person name="Ishida K."/>
            <person name="Kim E."/>
            <person name="Koreny L."/>
            <person name="Kroth P.G."/>
            <person name="Liu Y."/>
            <person name="Malik S.B."/>
            <person name="Maier U.G."/>
            <person name="McRose D."/>
            <person name="Mock T."/>
            <person name="Neilson J.A."/>
            <person name="Onodera N.T."/>
            <person name="Poole A.M."/>
            <person name="Pritham E.J."/>
            <person name="Richards T.A."/>
            <person name="Rocap G."/>
            <person name="Roy S.W."/>
            <person name="Sarai C."/>
            <person name="Schaack S."/>
            <person name="Shirato S."/>
            <person name="Slamovits C.H."/>
            <person name="Spencer D.F."/>
            <person name="Suzuki S."/>
            <person name="Worden A.Z."/>
            <person name="Zauner S."/>
            <person name="Barry K."/>
            <person name="Bell C."/>
            <person name="Bharti A.K."/>
            <person name="Crow J.A."/>
            <person name="Grimwood J."/>
            <person name="Kramer R."/>
            <person name="Lindquist E."/>
            <person name="Lucas S."/>
            <person name="Salamov A."/>
            <person name="McFadden G.I."/>
            <person name="Lane C.E."/>
            <person name="Keeling P.J."/>
            <person name="Gray M.W."/>
            <person name="Grigoriev I.V."/>
            <person name="Archibald J.M."/>
        </authorList>
    </citation>
    <scope>NUCLEOTIDE SEQUENCE</scope>
    <source>
        <strain evidence="3 5">CCMP2712</strain>
    </source>
</reference>
<dbReference type="Proteomes" id="UP000011087">
    <property type="component" value="Unassembled WGS sequence"/>
</dbReference>
<dbReference type="PaxDb" id="55529-EKX52089"/>
<dbReference type="RefSeq" id="XP_005839069.1">
    <property type="nucleotide sequence ID" value="XM_005839012.1"/>
</dbReference>
<name>L1JUT5_GUITC</name>
<dbReference type="HOGENOM" id="CLU_678741_0_0_1"/>
<evidence type="ECO:0000313" key="5">
    <source>
        <dbReference type="Proteomes" id="UP000011087"/>
    </source>
</evidence>
<dbReference type="OrthoDB" id="73353at2759"/>